<sequence length="370" mass="42064">MKKQIVKEFITVKKVRYLPREPPPPPPPPPRRVLVVGRCALDVITMCNEHPIPGTKDRTTEGFWRPGGYAANTCNVLRRLGTDCEFLGLLSSAPAFESITTSFQAMGIDISNCPRSAQQPPHRAIVAVRGKQTRTIVEYSNRDHELTYQQFVGAVDYRKYSWIHFEARNNTETLRMIRAVHDYNARSPDEDILLSVDLADMKPLSLLMADLANYVLIRKLVKNKNGYMNGRETVWAVRELMQVARKRWQAMQPKKSPYITEDQPQLDTAKCENGEREPCLIYDNYEEGASCLGPDNTYFKVGGHKPPEILDTIGEHETFVGAFIYAMQGNKMSLRDAMEYGTRAAVFKIAQRGFDGLRCMPKDLISCYYA</sequence>
<evidence type="ECO:0000259" key="1">
    <source>
        <dbReference type="Pfam" id="PF00294"/>
    </source>
</evidence>
<dbReference type="eggNOG" id="KOG2947">
    <property type="taxonomic scope" value="Eukaryota"/>
</dbReference>
<dbReference type="OMA" id="HTPQKIV"/>
<dbReference type="EMBL" id="CH940647">
    <property type="protein sequence ID" value="EDW70417.1"/>
    <property type="molecule type" value="Genomic_DNA"/>
</dbReference>
<dbReference type="FunCoup" id="B4LG18">
    <property type="interactions" value="35"/>
</dbReference>
<gene>
    <name evidence="2" type="primary">Dvir\GJ13760</name>
    <name evidence="2" type="ORF">Dvir_GJ13760</name>
</gene>
<accession>B4LG18</accession>
<dbReference type="PANTHER" id="PTHR42774:SF3">
    <property type="entry name" value="KETOHEXOKINASE"/>
    <property type="match status" value="1"/>
</dbReference>
<dbReference type="Pfam" id="PF00294">
    <property type="entry name" value="PfkB"/>
    <property type="match status" value="1"/>
</dbReference>
<evidence type="ECO:0000313" key="3">
    <source>
        <dbReference type="Proteomes" id="UP000008792"/>
    </source>
</evidence>
<dbReference type="AlphaFoldDB" id="B4LG18"/>
<name>B4LG18_DROVI</name>
<dbReference type="GO" id="GO:0006000">
    <property type="term" value="P:fructose metabolic process"/>
    <property type="evidence" value="ECO:0007669"/>
    <property type="project" value="InterPro"/>
</dbReference>
<dbReference type="InterPro" id="IPR052562">
    <property type="entry name" value="Ketohexokinase-related"/>
</dbReference>
<proteinExistence type="predicted"/>
<dbReference type="CDD" id="cd01939">
    <property type="entry name" value="Ketohexokinase"/>
    <property type="match status" value="1"/>
</dbReference>
<protein>
    <recommendedName>
        <fullName evidence="1">Carbohydrate kinase PfkB domain-containing protein</fullName>
    </recommendedName>
</protein>
<dbReference type="InParanoid" id="B4LG18"/>
<evidence type="ECO:0000313" key="2">
    <source>
        <dbReference type="EMBL" id="EDW70417.1"/>
    </source>
</evidence>
<dbReference type="OrthoDB" id="204058at2759"/>
<dbReference type="HOGENOM" id="CLU_027634_3_0_1"/>
<dbReference type="SUPFAM" id="SSF53613">
    <property type="entry name" value="Ribokinase-like"/>
    <property type="match status" value="1"/>
</dbReference>
<dbReference type="InterPro" id="IPR029056">
    <property type="entry name" value="Ribokinase-like"/>
</dbReference>
<dbReference type="SMR" id="B4LG18"/>
<feature type="domain" description="Carbohydrate kinase PfkB" evidence="1">
    <location>
        <begin position="32"/>
        <end position="154"/>
    </location>
</feature>
<dbReference type="Gene3D" id="3.40.1190.20">
    <property type="match status" value="1"/>
</dbReference>
<keyword evidence="3" id="KW-1185">Reference proteome</keyword>
<reference evidence="2 3" key="1">
    <citation type="journal article" date="2007" name="Nature">
        <title>Evolution of genes and genomes on the Drosophila phylogeny.</title>
        <authorList>
            <consortium name="Drosophila 12 Genomes Consortium"/>
            <person name="Clark A.G."/>
            <person name="Eisen M.B."/>
            <person name="Smith D.R."/>
            <person name="Bergman C.M."/>
            <person name="Oliver B."/>
            <person name="Markow T.A."/>
            <person name="Kaufman T.C."/>
            <person name="Kellis M."/>
            <person name="Gelbart W."/>
            <person name="Iyer V.N."/>
            <person name="Pollard D.A."/>
            <person name="Sackton T.B."/>
            <person name="Larracuente A.M."/>
            <person name="Singh N.D."/>
            <person name="Abad J.P."/>
            <person name="Abt D.N."/>
            <person name="Adryan B."/>
            <person name="Aguade M."/>
            <person name="Akashi H."/>
            <person name="Anderson W.W."/>
            <person name="Aquadro C.F."/>
            <person name="Ardell D.H."/>
            <person name="Arguello R."/>
            <person name="Artieri C.G."/>
            <person name="Barbash D.A."/>
            <person name="Barker D."/>
            <person name="Barsanti P."/>
            <person name="Batterham P."/>
            <person name="Batzoglou S."/>
            <person name="Begun D."/>
            <person name="Bhutkar A."/>
            <person name="Blanco E."/>
            <person name="Bosak S.A."/>
            <person name="Bradley R.K."/>
            <person name="Brand A.D."/>
            <person name="Brent M.R."/>
            <person name="Brooks A.N."/>
            <person name="Brown R.H."/>
            <person name="Butlin R.K."/>
            <person name="Caggese C."/>
            <person name="Calvi B.R."/>
            <person name="Bernardo de Carvalho A."/>
            <person name="Caspi A."/>
            <person name="Castrezana S."/>
            <person name="Celniker S.E."/>
            <person name="Chang J.L."/>
            <person name="Chapple C."/>
            <person name="Chatterji S."/>
            <person name="Chinwalla A."/>
            <person name="Civetta A."/>
            <person name="Clifton S.W."/>
            <person name="Comeron J.M."/>
            <person name="Costello J.C."/>
            <person name="Coyne J.A."/>
            <person name="Daub J."/>
            <person name="David R.G."/>
            <person name="Delcher A.L."/>
            <person name="Delehaunty K."/>
            <person name="Do C.B."/>
            <person name="Ebling H."/>
            <person name="Edwards K."/>
            <person name="Eickbush T."/>
            <person name="Evans J.D."/>
            <person name="Filipski A."/>
            <person name="Findeiss S."/>
            <person name="Freyhult E."/>
            <person name="Fulton L."/>
            <person name="Fulton R."/>
            <person name="Garcia A.C."/>
            <person name="Gardiner A."/>
            <person name="Garfield D.A."/>
            <person name="Garvin B.E."/>
            <person name="Gibson G."/>
            <person name="Gilbert D."/>
            <person name="Gnerre S."/>
            <person name="Godfrey J."/>
            <person name="Good R."/>
            <person name="Gotea V."/>
            <person name="Gravely B."/>
            <person name="Greenberg A.J."/>
            <person name="Griffiths-Jones S."/>
            <person name="Gross S."/>
            <person name="Guigo R."/>
            <person name="Gustafson E.A."/>
            <person name="Haerty W."/>
            <person name="Hahn M.W."/>
            <person name="Halligan D.L."/>
            <person name="Halpern A.L."/>
            <person name="Halter G.M."/>
            <person name="Han M.V."/>
            <person name="Heger A."/>
            <person name="Hillier L."/>
            <person name="Hinrichs A.S."/>
            <person name="Holmes I."/>
            <person name="Hoskins R.A."/>
            <person name="Hubisz M.J."/>
            <person name="Hultmark D."/>
            <person name="Huntley M.A."/>
            <person name="Jaffe D.B."/>
            <person name="Jagadeeshan S."/>
            <person name="Jeck W.R."/>
            <person name="Johnson J."/>
            <person name="Jones C.D."/>
            <person name="Jordan W.C."/>
            <person name="Karpen G.H."/>
            <person name="Kataoka E."/>
            <person name="Keightley P.D."/>
            <person name="Kheradpour P."/>
            <person name="Kirkness E.F."/>
            <person name="Koerich L.B."/>
            <person name="Kristiansen K."/>
            <person name="Kudrna D."/>
            <person name="Kulathinal R.J."/>
            <person name="Kumar S."/>
            <person name="Kwok R."/>
            <person name="Lander E."/>
            <person name="Langley C.H."/>
            <person name="Lapoint R."/>
            <person name="Lazzaro B.P."/>
            <person name="Lee S.J."/>
            <person name="Levesque L."/>
            <person name="Li R."/>
            <person name="Lin C.F."/>
            <person name="Lin M.F."/>
            <person name="Lindblad-Toh K."/>
            <person name="Llopart A."/>
            <person name="Long M."/>
            <person name="Low L."/>
            <person name="Lozovsky E."/>
            <person name="Lu J."/>
            <person name="Luo M."/>
            <person name="Machado C.A."/>
            <person name="Makalowski W."/>
            <person name="Marzo M."/>
            <person name="Matsuda M."/>
            <person name="Matzkin L."/>
            <person name="McAllister B."/>
            <person name="McBride C.S."/>
            <person name="McKernan B."/>
            <person name="McKernan K."/>
            <person name="Mendez-Lago M."/>
            <person name="Minx P."/>
            <person name="Mollenhauer M.U."/>
            <person name="Montooth K."/>
            <person name="Mount S.M."/>
            <person name="Mu X."/>
            <person name="Myers E."/>
            <person name="Negre B."/>
            <person name="Newfeld S."/>
            <person name="Nielsen R."/>
            <person name="Noor M.A."/>
            <person name="O'Grady P."/>
            <person name="Pachter L."/>
            <person name="Papaceit M."/>
            <person name="Parisi M.J."/>
            <person name="Parisi M."/>
            <person name="Parts L."/>
            <person name="Pedersen J.S."/>
            <person name="Pesole G."/>
            <person name="Phillippy A.M."/>
            <person name="Ponting C.P."/>
            <person name="Pop M."/>
            <person name="Porcelli D."/>
            <person name="Powell J.R."/>
            <person name="Prohaska S."/>
            <person name="Pruitt K."/>
            <person name="Puig M."/>
            <person name="Quesneville H."/>
            <person name="Ram K.R."/>
            <person name="Rand D."/>
            <person name="Rasmussen M.D."/>
            <person name="Reed L.K."/>
            <person name="Reenan R."/>
            <person name="Reily A."/>
            <person name="Remington K.A."/>
            <person name="Rieger T.T."/>
            <person name="Ritchie M.G."/>
            <person name="Robin C."/>
            <person name="Rogers Y.H."/>
            <person name="Rohde C."/>
            <person name="Rozas J."/>
            <person name="Rubenfield M.J."/>
            <person name="Ruiz A."/>
            <person name="Russo S."/>
            <person name="Salzberg S.L."/>
            <person name="Sanchez-Gracia A."/>
            <person name="Saranga D.J."/>
            <person name="Sato H."/>
            <person name="Schaeffer S.W."/>
            <person name="Schatz M.C."/>
            <person name="Schlenke T."/>
            <person name="Schwartz R."/>
            <person name="Segarra C."/>
            <person name="Singh R.S."/>
            <person name="Sirot L."/>
            <person name="Sirota M."/>
            <person name="Sisneros N.B."/>
            <person name="Smith C.D."/>
            <person name="Smith T.F."/>
            <person name="Spieth J."/>
            <person name="Stage D.E."/>
            <person name="Stark A."/>
            <person name="Stephan W."/>
            <person name="Strausberg R.L."/>
            <person name="Strempel S."/>
            <person name="Sturgill D."/>
            <person name="Sutton G."/>
            <person name="Sutton G.G."/>
            <person name="Tao W."/>
            <person name="Teichmann S."/>
            <person name="Tobari Y.N."/>
            <person name="Tomimura Y."/>
            <person name="Tsolas J.M."/>
            <person name="Valente V.L."/>
            <person name="Venter E."/>
            <person name="Venter J.C."/>
            <person name="Vicario S."/>
            <person name="Vieira F.G."/>
            <person name="Vilella A.J."/>
            <person name="Villasante A."/>
            <person name="Walenz B."/>
            <person name="Wang J."/>
            <person name="Wasserman M."/>
            <person name="Watts T."/>
            <person name="Wilson D."/>
            <person name="Wilson R.K."/>
            <person name="Wing R.A."/>
            <person name="Wolfner M.F."/>
            <person name="Wong A."/>
            <person name="Wong G.K."/>
            <person name="Wu C.I."/>
            <person name="Wu G."/>
            <person name="Yamamoto D."/>
            <person name="Yang H.P."/>
            <person name="Yang S.P."/>
            <person name="Yorke J.A."/>
            <person name="Yoshida K."/>
            <person name="Zdobnov E."/>
            <person name="Zhang P."/>
            <person name="Zhang Y."/>
            <person name="Zimin A.V."/>
            <person name="Baldwin J."/>
            <person name="Abdouelleil A."/>
            <person name="Abdulkadir J."/>
            <person name="Abebe A."/>
            <person name="Abera B."/>
            <person name="Abreu J."/>
            <person name="Acer S.C."/>
            <person name="Aftuck L."/>
            <person name="Alexander A."/>
            <person name="An P."/>
            <person name="Anderson E."/>
            <person name="Anderson S."/>
            <person name="Arachi H."/>
            <person name="Azer M."/>
            <person name="Bachantsang P."/>
            <person name="Barry A."/>
            <person name="Bayul T."/>
            <person name="Berlin A."/>
            <person name="Bessette D."/>
            <person name="Bloom T."/>
            <person name="Blye J."/>
            <person name="Boguslavskiy L."/>
            <person name="Bonnet C."/>
            <person name="Boukhgalter B."/>
            <person name="Bourzgui I."/>
            <person name="Brown A."/>
            <person name="Cahill P."/>
            <person name="Channer S."/>
            <person name="Cheshatsang Y."/>
            <person name="Chuda L."/>
            <person name="Citroen M."/>
            <person name="Collymore A."/>
            <person name="Cooke P."/>
            <person name="Costello M."/>
            <person name="D'Aco K."/>
            <person name="Daza R."/>
            <person name="De Haan G."/>
            <person name="DeGray S."/>
            <person name="DeMaso C."/>
            <person name="Dhargay N."/>
            <person name="Dooley K."/>
            <person name="Dooley E."/>
            <person name="Doricent M."/>
            <person name="Dorje P."/>
            <person name="Dorjee K."/>
            <person name="Dupes A."/>
            <person name="Elong R."/>
            <person name="Falk J."/>
            <person name="Farina A."/>
            <person name="Faro S."/>
            <person name="Ferguson D."/>
            <person name="Fisher S."/>
            <person name="Foley C.D."/>
            <person name="Franke A."/>
            <person name="Friedrich D."/>
            <person name="Gadbois L."/>
            <person name="Gearin G."/>
            <person name="Gearin C.R."/>
            <person name="Giannoukos G."/>
            <person name="Goode T."/>
            <person name="Graham J."/>
            <person name="Grandbois E."/>
            <person name="Grewal S."/>
            <person name="Gyaltsen K."/>
            <person name="Hafez N."/>
            <person name="Hagos B."/>
            <person name="Hall J."/>
            <person name="Henson C."/>
            <person name="Hollinger A."/>
            <person name="Honan T."/>
            <person name="Huard M.D."/>
            <person name="Hughes L."/>
            <person name="Hurhula B."/>
            <person name="Husby M.E."/>
            <person name="Kamat A."/>
            <person name="Kanga B."/>
            <person name="Kashin S."/>
            <person name="Khazanovich D."/>
            <person name="Kisner P."/>
            <person name="Lance K."/>
            <person name="Lara M."/>
            <person name="Lee W."/>
            <person name="Lennon N."/>
            <person name="Letendre F."/>
            <person name="LeVine R."/>
            <person name="Lipovsky A."/>
            <person name="Liu X."/>
            <person name="Liu J."/>
            <person name="Liu S."/>
            <person name="Lokyitsang T."/>
            <person name="Lokyitsang Y."/>
            <person name="Lubonja R."/>
            <person name="Lui A."/>
            <person name="MacDonald P."/>
            <person name="Magnisalis V."/>
            <person name="Maru K."/>
            <person name="Matthews C."/>
            <person name="McCusker W."/>
            <person name="McDonough S."/>
            <person name="Mehta T."/>
            <person name="Meldrim J."/>
            <person name="Meneus L."/>
            <person name="Mihai O."/>
            <person name="Mihalev A."/>
            <person name="Mihova T."/>
            <person name="Mittelman R."/>
            <person name="Mlenga V."/>
            <person name="Montmayeur A."/>
            <person name="Mulrain L."/>
            <person name="Navidi A."/>
            <person name="Naylor J."/>
            <person name="Negash T."/>
            <person name="Nguyen T."/>
            <person name="Nguyen N."/>
            <person name="Nicol R."/>
            <person name="Norbu C."/>
            <person name="Norbu N."/>
            <person name="Novod N."/>
            <person name="O'Neill B."/>
            <person name="Osman S."/>
            <person name="Markiewicz E."/>
            <person name="Oyono O.L."/>
            <person name="Patti C."/>
            <person name="Phunkhang P."/>
            <person name="Pierre F."/>
            <person name="Priest M."/>
            <person name="Raghuraman S."/>
            <person name="Rege F."/>
            <person name="Reyes R."/>
            <person name="Rise C."/>
            <person name="Rogov P."/>
            <person name="Ross K."/>
            <person name="Ryan E."/>
            <person name="Settipalli S."/>
            <person name="Shea T."/>
            <person name="Sherpa N."/>
            <person name="Shi L."/>
            <person name="Shih D."/>
            <person name="Sparrow T."/>
            <person name="Spaulding J."/>
            <person name="Stalker J."/>
            <person name="Stange-Thomann N."/>
            <person name="Stavropoulos S."/>
            <person name="Stone C."/>
            <person name="Strader C."/>
            <person name="Tesfaye S."/>
            <person name="Thomson T."/>
            <person name="Thoulutsang Y."/>
            <person name="Thoulutsang D."/>
            <person name="Topham K."/>
            <person name="Topping I."/>
            <person name="Tsamla T."/>
            <person name="Vassiliev H."/>
            <person name="Vo A."/>
            <person name="Wangchuk T."/>
            <person name="Wangdi T."/>
            <person name="Weiand M."/>
            <person name="Wilkinson J."/>
            <person name="Wilson A."/>
            <person name="Yadav S."/>
            <person name="Young G."/>
            <person name="Yu Q."/>
            <person name="Zembek L."/>
            <person name="Zhong D."/>
            <person name="Zimmer A."/>
            <person name="Zwirko Z."/>
            <person name="Jaffe D.B."/>
            <person name="Alvarez P."/>
            <person name="Brockman W."/>
            <person name="Butler J."/>
            <person name="Chin C."/>
            <person name="Gnerre S."/>
            <person name="Grabherr M."/>
            <person name="Kleber M."/>
            <person name="Mauceli E."/>
            <person name="MacCallum I."/>
        </authorList>
    </citation>
    <scope>NUCLEOTIDE SEQUENCE [LARGE SCALE GENOMIC DNA]</scope>
    <source>
        <strain evidence="3">Tucson 15010-1051.87</strain>
    </source>
</reference>
<dbReference type="KEGG" id="dvi:6624385"/>
<dbReference type="PhylomeDB" id="B4LG18"/>
<organism evidence="2 3">
    <name type="scientific">Drosophila virilis</name>
    <name type="common">Fruit fly</name>
    <dbReference type="NCBI Taxonomy" id="7244"/>
    <lineage>
        <taxon>Eukaryota</taxon>
        <taxon>Metazoa</taxon>
        <taxon>Ecdysozoa</taxon>
        <taxon>Arthropoda</taxon>
        <taxon>Hexapoda</taxon>
        <taxon>Insecta</taxon>
        <taxon>Pterygota</taxon>
        <taxon>Neoptera</taxon>
        <taxon>Endopterygota</taxon>
        <taxon>Diptera</taxon>
        <taxon>Brachycera</taxon>
        <taxon>Muscomorpha</taxon>
        <taxon>Ephydroidea</taxon>
        <taxon>Drosophilidae</taxon>
        <taxon>Drosophila</taxon>
    </lineage>
</organism>
<dbReference type="InterPro" id="IPR034093">
    <property type="entry name" value="KHK"/>
</dbReference>
<dbReference type="Proteomes" id="UP000008792">
    <property type="component" value="Unassembled WGS sequence"/>
</dbReference>
<dbReference type="GO" id="GO:0004454">
    <property type="term" value="F:ketohexokinase activity"/>
    <property type="evidence" value="ECO:0007669"/>
    <property type="project" value="InterPro"/>
</dbReference>
<dbReference type="InterPro" id="IPR011611">
    <property type="entry name" value="PfkB_dom"/>
</dbReference>
<dbReference type="PANTHER" id="PTHR42774">
    <property type="entry name" value="PHOSPHOTRANSFERASE SYSTEM TRANSPORT PROTEIN"/>
    <property type="match status" value="1"/>
</dbReference>